<sequence>LFNAEQDLMIRCQALIATALGQALEELDDLLIGETKYQEIVGKRERTLNFMCGAVTFKRRLVKLADKKYVFPLDRYLQLIP</sequence>
<evidence type="ECO:0008006" key="4">
    <source>
        <dbReference type="Google" id="ProtNLM"/>
    </source>
</evidence>
<feature type="non-terminal residue" evidence="2">
    <location>
        <position position="81"/>
    </location>
</feature>
<dbReference type="Proteomes" id="UP001275867">
    <property type="component" value="Unassembled WGS sequence"/>
</dbReference>
<accession>A0AAP5WEC8</accession>
<protein>
    <recommendedName>
        <fullName evidence="4">ISLre2 family transposase</fullName>
    </recommendedName>
</protein>
<reference evidence="2" key="1">
    <citation type="submission" date="2019-10" db="EMBL/GenBank/DDBJ databases">
        <title>Malate fermentation in French cider.</title>
        <authorList>
            <person name="Cousin F.J."/>
            <person name="Medina Fernandez S."/>
            <person name="Misery B."/>
            <person name="Laplace J.-M."/>
            <person name="Cretenet M."/>
        </authorList>
    </citation>
    <scope>NUCLEOTIDE SEQUENCE</scope>
    <source>
        <strain evidence="2">UCMA15901</strain>
    </source>
</reference>
<dbReference type="AlphaFoldDB" id="A0AAP5WEC8"/>
<dbReference type="RefSeq" id="WP_317763395.1">
    <property type="nucleotide sequence ID" value="NZ_WERX01000073.1"/>
</dbReference>
<dbReference type="InterPro" id="IPR009620">
    <property type="entry name" value="UPF0236"/>
</dbReference>
<feature type="non-terminal residue" evidence="2">
    <location>
        <position position="1"/>
    </location>
</feature>
<evidence type="ECO:0000313" key="2">
    <source>
        <dbReference type="EMBL" id="MDV7695286.1"/>
    </source>
</evidence>
<gene>
    <name evidence="2" type="ORF">GA842_10755</name>
</gene>
<evidence type="ECO:0000256" key="1">
    <source>
        <dbReference type="ARBA" id="ARBA00006539"/>
    </source>
</evidence>
<dbReference type="Pfam" id="PF06782">
    <property type="entry name" value="UPF0236"/>
    <property type="match status" value="1"/>
</dbReference>
<evidence type="ECO:0000313" key="3">
    <source>
        <dbReference type="Proteomes" id="UP001275867"/>
    </source>
</evidence>
<comment type="similarity">
    <text evidence="1">Belongs to the UPF0236 family.</text>
</comment>
<organism evidence="2 3">
    <name type="scientific">Pediococcus parvulus</name>
    <dbReference type="NCBI Taxonomy" id="54062"/>
    <lineage>
        <taxon>Bacteria</taxon>
        <taxon>Bacillati</taxon>
        <taxon>Bacillota</taxon>
        <taxon>Bacilli</taxon>
        <taxon>Lactobacillales</taxon>
        <taxon>Lactobacillaceae</taxon>
        <taxon>Pediococcus</taxon>
    </lineage>
</organism>
<dbReference type="EMBL" id="WERX01000073">
    <property type="protein sequence ID" value="MDV7695286.1"/>
    <property type="molecule type" value="Genomic_DNA"/>
</dbReference>
<name>A0AAP5WEC8_9LACO</name>
<proteinExistence type="inferred from homology"/>
<comment type="caution">
    <text evidence="2">The sequence shown here is derived from an EMBL/GenBank/DDBJ whole genome shotgun (WGS) entry which is preliminary data.</text>
</comment>